<name>A0A1T0CNR6_9GAMM</name>
<dbReference type="PANTHER" id="PTHR33653">
    <property type="entry name" value="RIBONUCLEASE VAPC2"/>
    <property type="match status" value="1"/>
</dbReference>
<organism evidence="9 10">
    <name type="scientific">Moraxella porci DSM 25326</name>
    <dbReference type="NCBI Taxonomy" id="573983"/>
    <lineage>
        <taxon>Bacteria</taxon>
        <taxon>Pseudomonadati</taxon>
        <taxon>Pseudomonadota</taxon>
        <taxon>Gammaproteobacteria</taxon>
        <taxon>Moraxellales</taxon>
        <taxon>Moraxellaceae</taxon>
        <taxon>Moraxella</taxon>
    </lineage>
</organism>
<dbReference type="GO" id="GO:0004518">
    <property type="term" value="F:nuclease activity"/>
    <property type="evidence" value="ECO:0007669"/>
    <property type="project" value="UniProtKB-KW"/>
</dbReference>
<evidence type="ECO:0000256" key="3">
    <source>
        <dbReference type="ARBA" id="ARBA00022722"/>
    </source>
</evidence>
<comment type="cofactor">
    <cofactor evidence="1">
        <name>Mg(2+)</name>
        <dbReference type="ChEBI" id="CHEBI:18420"/>
    </cofactor>
</comment>
<evidence type="ECO:0000256" key="1">
    <source>
        <dbReference type="ARBA" id="ARBA00001946"/>
    </source>
</evidence>
<evidence type="ECO:0000256" key="7">
    <source>
        <dbReference type="ARBA" id="ARBA00038093"/>
    </source>
</evidence>
<sequence>MKYLLDTNMVIAISRRQANIINKIRQYQPSDFVLSSVVYFELAFGAYNSQKVQDNLRTLQQLPFEILPFTQQDAYHAGKIRADLKQKGTPIGVYDVLIAGQAIAQELILLTHNVKEFERVDGLKFEDWLD</sequence>
<dbReference type="PANTHER" id="PTHR33653:SF1">
    <property type="entry name" value="RIBONUCLEASE VAPC2"/>
    <property type="match status" value="1"/>
</dbReference>
<dbReference type="GO" id="GO:0016787">
    <property type="term" value="F:hydrolase activity"/>
    <property type="evidence" value="ECO:0007669"/>
    <property type="project" value="UniProtKB-KW"/>
</dbReference>
<keyword evidence="4" id="KW-0479">Metal-binding</keyword>
<dbReference type="CDD" id="cd18745">
    <property type="entry name" value="PIN_VapC4-5_FitB-like"/>
    <property type="match status" value="1"/>
</dbReference>
<comment type="similarity">
    <text evidence="7">Belongs to the PINc/VapC protein family.</text>
</comment>
<evidence type="ECO:0000259" key="8">
    <source>
        <dbReference type="Pfam" id="PF01850"/>
    </source>
</evidence>
<gene>
    <name evidence="9" type="ORF">B0681_08440</name>
</gene>
<dbReference type="Proteomes" id="UP000190683">
    <property type="component" value="Unassembled WGS sequence"/>
</dbReference>
<reference evidence="9 10" key="1">
    <citation type="submission" date="2017-02" db="EMBL/GenBank/DDBJ databases">
        <title>Draft genome sequence of Moraxella porci CCUG 54912T type strain.</title>
        <authorList>
            <person name="Salva-Serra F."/>
            <person name="Engstrom-Jakobsson H."/>
            <person name="Thorell K."/>
            <person name="Jaen-Luchoro D."/>
            <person name="Gonzales-Siles L."/>
            <person name="Karlsson R."/>
            <person name="Yazdan S."/>
            <person name="Boulund F."/>
            <person name="Johnning A."/>
            <person name="Engstrand L."/>
            <person name="Kristiansson E."/>
            <person name="Moore E."/>
        </authorList>
    </citation>
    <scope>NUCLEOTIDE SEQUENCE [LARGE SCALE GENOMIC DNA]</scope>
    <source>
        <strain evidence="9 10">CCUG 54912</strain>
    </source>
</reference>
<keyword evidence="5" id="KW-0378">Hydrolase</keyword>
<evidence type="ECO:0000256" key="5">
    <source>
        <dbReference type="ARBA" id="ARBA00022801"/>
    </source>
</evidence>
<evidence type="ECO:0000313" key="9">
    <source>
        <dbReference type="EMBL" id="OOS23976.1"/>
    </source>
</evidence>
<feature type="domain" description="PIN" evidence="8">
    <location>
        <begin position="3"/>
        <end position="122"/>
    </location>
</feature>
<dbReference type="Gene3D" id="3.40.50.1010">
    <property type="entry name" value="5'-nuclease"/>
    <property type="match status" value="1"/>
</dbReference>
<keyword evidence="10" id="KW-1185">Reference proteome</keyword>
<evidence type="ECO:0000256" key="4">
    <source>
        <dbReference type="ARBA" id="ARBA00022723"/>
    </source>
</evidence>
<evidence type="ECO:0000256" key="2">
    <source>
        <dbReference type="ARBA" id="ARBA00022649"/>
    </source>
</evidence>
<dbReference type="SUPFAM" id="SSF88723">
    <property type="entry name" value="PIN domain-like"/>
    <property type="match status" value="1"/>
</dbReference>
<dbReference type="STRING" id="573983.B0681_08440"/>
<proteinExistence type="inferred from homology"/>
<keyword evidence="6" id="KW-0460">Magnesium</keyword>
<protein>
    <submittedName>
        <fullName evidence="9">VapC toxin family PIN domain ribonuclease</fullName>
    </submittedName>
</protein>
<dbReference type="AlphaFoldDB" id="A0A1T0CNR6"/>
<dbReference type="Pfam" id="PF01850">
    <property type="entry name" value="PIN"/>
    <property type="match status" value="1"/>
</dbReference>
<accession>A0A1T0CNR6</accession>
<dbReference type="InterPro" id="IPR029060">
    <property type="entry name" value="PIN-like_dom_sf"/>
</dbReference>
<dbReference type="GO" id="GO:0046872">
    <property type="term" value="F:metal ion binding"/>
    <property type="evidence" value="ECO:0007669"/>
    <property type="project" value="UniProtKB-KW"/>
</dbReference>
<dbReference type="EMBL" id="MUYV01000011">
    <property type="protein sequence ID" value="OOS23976.1"/>
    <property type="molecule type" value="Genomic_DNA"/>
</dbReference>
<keyword evidence="3" id="KW-0540">Nuclease</keyword>
<comment type="caution">
    <text evidence="9">The sequence shown here is derived from an EMBL/GenBank/DDBJ whole genome shotgun (WGS) entry which is preliminary data.</text>
</comment>
<dbReference type="InterPro" id="IPR050556">
    <property type="entry name" value="Type_II_TA_system_RNase"/>
</dbReference>
<evidence type="ECO:0000313" key="10">
    <source>
        <dbReference type="Proteomes" id="UP000190683"/>
    </source>
</evidence>
<keyword evidence="2" id="KW-1277">Toxin-antitoxin system</keyword>
<dbReference type="InterPro" id="IPR002716">
    <property type="entry name" value="PIN_dom"/>
</dbReference>
<dbReference type="RefSeq" id="WP_078318291.1">
    <property type="nucleotide sequence ID" value="NZ_MUYV01000011.1"/>
</dbReference>
<evidence type="ECO:0000256" key="6">
    <source>
        <dbReference type="ARBA" id="ARBA00022842"/>
    </source>
</evidence>